<evidence type="ECO:0000259" key="10">
    <source>
        <dbReference type="Pfam" id="PF02355"/>
    </source>
</evidence>
<dbReference type="RefSeq" id="WP_321391475.1">
    <property type="nucleotide sequence ID" value="NZ_CP139487.1"/>
</dbReference>
<keyword evidence="4 9" id="KW-0812">Transmembrane</keyword>
<dbReference type="InterPro" id="IPR001036">
    <property type="entry name" value="Acrflvin-R"/>
</dbReference>
<feature type="domain" description="SecDF P1 head subdomain" evidence="12">
    <location>
        <begin position="275"/>
        <end position="385"/>
    </location>
</feature>
<dbReference type="InterPro" id="IPR055344">
    <property type="entry name" value="SecD_SecF_C_bact"/>
</dbReference>
<comment type="caution">
    <text evidence="9">Lacks conserved residue(s) required for the propagation of feature annotation.</text>
</comment>
<dbReference type="Gene3D" id="1.20.1640.10">
    <property type="entry name" value="Multidrug efflux transporter AcrB transmembrane domain"/>
    <property type="match status" value="1"/>
</dbReference>
<dbReference type="InterPro" id="IPR054384">
    <property type="entry name" value="SecDF_P1_head"/>
</dbReference>
<gene>
    <name evidence="9 13" type="primary">secD</name>
    <name evidence="13" type="ORF">SOO65_14445</name>
</gene>
<keyword evidence="8 9" id="KW-0472">Membrane</keyword>
<dbReference type="FunFam" id="1.20.1640.10:FF:000004">
    <property type="entry name" value="Protein translocase subunit SecD"/>
    <property type="match status" value="1"/>
</dbReference>
<dbReference type="Gene3D" id="3.30.1360.200">
    <property type="match status" value="1"/>
</dbReference>
<dbReference type="GO" id="GO:0005886">
    <property type="term" value="C:plasma membrane"/>
    <property type="evidence" value="ECO:0007669"/>
    <property type="project" value="UniProtKB-SubCell"/>
</dbReference>
<dbReference type="PANTHER" id="PTHR30081:SF1">
    <property type="entry name" value="PROTEIN TRANSLOCASE SUBUNIT SECD"/>
    <property type="match status" value="1"/>
</dbReference>
<dbReference type="GO" id="GO:0065002">
    <property type="term" value="P:intracellular protein transmembrane transport"/>
    <property type="evidence" value="ECO:0007669"/>
    <property type="project" value="UniProtKB-UniRule"/>
</dbReference>
<dbReference type="KEGG" id="psti:SOO65_14445"/>
<dbReference type="InterPro" id="IPR048631">
    <property type="entry name" value="SecD_1st"/>
</dbReference>
<feature type="domain" description="Protein translocase subunit SecDF P1" evidence="11">
    <location>
        <begin position="154"/>
        <end position="212"/>
    </location>
</feature>
<dbReference type="NCBIfam" id="TIGR01129">
    <property type="entry name" value="secD"/>
    <property type="match status" value="1"/>
</dbReference>
<evidence type="ECO:0000256" key="6">
    <source>
        <dbReference type="ARBA" id="ARBA00022989"/>
    </source>
</evidence>
<evidence type="ECO:0000256" key="1">
    <source>
        <dbReference type="ARBA" id="ARBA00004651"/>
    </source>
</evidence>
<feature type="transmembrane region" description="Helical" evidence="9">
    <location>
        <begin position="530"/>
        <end position="554"/>
    </location>
</feature>
<dbReference type="InterPro" id="IPR048634">
    <property type="entry name" value="SecD_SecF_C"/>
</dbReference>
<dbReference type="GO" id="GO:0015450">
    <property type="term" value="F:protein-transporting ATPase activity"/>
    <property type="evidence" value="ECO:0007669"/>
    <property type="project" value="InterPro"/>
</dbReference>
<dbReference type="Proteomes" id="UP001324634">
    <property type="component" value="Chromosome"/>
</dbReference>
<comment type="subunit">
    <text evidence="9">Forms a complex with SecF. Part of the essential Sec protein translocation apparatus which comprises SecA, SecYEG and auxiliary proteins SecDF. Other proteins may also be involved.</text>
</comment>
<evidence type="ECO:0000259" key="11">
    <source>
        <dbReference type="Pfam" id="PF21760"/>
    </source>
</evidence>
<evidence type="ECO:0000256" key="9">
    <source>
        <dbReference type="HAMAP-Rule" id="MF_01463"/>
    </source>
</evidence>
<evidence type="ECO:0000256" key="2">
    <source>
        <dbReference type="ARBA" id="ARBA00022448"/>
    </source>
</evidence>
<evidence type="ECO:0000313" key="13">
    <source>
        <dbReference type="EMBL" id="WPU63891.1"/>
    </source>
</evidence>
<proteinExistence type="inferred from homology"/>
<protein>
    <recommendedName>
        <fullName evidence="9">Protein translocase subunit SecD</fullName>
    </recommendedName>
</protein>
<keyword evidence="6 9" id="KW-1133">Transmembrane helix</keyword>
<dbReference type="Pfam" id="PF22599">
    <property type="entry name" value="SecDF_P1_head"/>
    <property type="match status" value="1"/>
</dbReference>
<dbReference type="Gene3D" id="3.30.70.3400">
    <property type="match status" value="1"/>
</dbReference>
<dbReference type="InterPro" id="IPR005791">
    <property type="entry name" value="SecD"/>
</dbReference>
<comment type="subcellular location">
    <subcellularLocation>
        <location evidence="1 9">Cell membrane</location>
        <topology evidence="1 9">Multi-pass membrane protein</topology>
    </subcellularLocation>
</comment>
<dbReference type="PANTHER" id="PTHR30081">
    <property type="entry name" value="PROTEIN-EXPORT MEMBRANE PROTEIN SEC"/>
    <property type="match status" value="1"/>
</dbReference>
<feature type="transmembrane region" description="Helical" evidence="9">
    <location>
        <begin position="502"/>
        <end position="524"/>
    </location>
</feature>
<sequence length="568" mass="61566">MAKGWWFRFSFLAALVIGALMAVTPTFLNLKDDSSFPVKSKINLGLDLQGGLYMVLGIDFNKVYRDEVTGYARKTIATLKDIGIEATLGTLNTSDAKDPKHSIVIAKESDLEAARAKLKEFYAYPLRLTAEEGTTLTYGLGREFTKEIEDTALSKSIEVIRNRIDEFGVTEPEIVSQGSDRIVVQLPGVKDINRAKDLIGKTAKLEFKFVNDNIAPTALNEWLEKVKKAGIEYKKGERFSDYVRQINDTLRADLPAGNEIAFAKTVNKVTNDITNLEPYLVESTASLTGEELQEAVVRIDQQQNRPYVGLEFKPNGAKIFENITGANIGKRLAIVLDGNVYSAPVVQGRIAGGSAQITLGAGDYNATMTEARDLALVLRAGALPVELVFEEQRVVGPSLGADAIDKAQVAAAIGSLLVLAFMCFYYKLSGLIATVTIVLNVLFTIAILIGVGATLSLPGIAGIALTVGMAVDGNILIYERIREELAIGLTPFEAVRVGFEKAFWAIADANITTALAGICLLNFGTGPVRGFAVTLLIGICTTVYTSYFVSKVLFEMYVGNGERKKLSI</sequence>
<dbReference type="AlphaFoldDB" id="A0AAX4HKZ5"/>
<evidence type="ECO:0000256" key="7">
    <source>
        <dbReference type="ARBA" id="ARBA00023010"/>
    </source>
</evidence>
<reference evidence="13 14" key="1">
    <citation type="submission" date="2023-11" db="EMBL/GenBank/DDBJ databases">
        <title>Peredibacter starrii A3.12.</title>
        <authorList>
            <person name="Mitchell R.J."/>
        </authorList>
    </citation>
    <scope>NUCLEOTIDE SEQUENCE [LARGE SCALE GENOMIC DNA]</scope>
    <source>
        <strain evidence="13 14">A3.12</strain>
    </source>
</reference>
<keyword evidence="2 9" id="KW-0813">Transport</keyword>
<dbReference type="Pfam" id="PF21760">
    <property type="entry name" value="SecD_1st"/>
    <property type="match status" value="1"/>
</dbReference>
<dbReference type="SUPFAM" id="SSF82866">
    <property type="entry name" value="Multidrug efflux transporter AcrB transmembrane domain"/>
    <property type="match status" value="1"/>
</dbReference>
<dbReference type="EMBL" id="CP139487">
    <property type="protein sequence ID" value="WPU63891.1"/>
    <property type="molecule type" value="Genomic_DNA"/>
</dbReference>
<dbReference type="GO" id="GO:0006605">
    <property type="term" value="P:protein targeting"/>
    <property type="evidence" value="ECO:0007669"/>
    <property type="project" value="UniProtKB-UniRule"/>
</dbReference>
<evidence type="ECO:0000256" key="5">
    <source>
        <dbReference type="ARBA" id="ARBA00022927"/>
    </source>
</evidence>
<organism evidence="13 14">
    <name type="scientific">Peredibacter starrii</name>
    <dbReference type="NCBI Taxonomy" id="28202"/>
    <lineage>
        <taxon>Bacteria</taxon>
        <taxon>Pseudomonadati</taxon>
        <taxon>Bdellovibrionota</taxon>
        <taxon>Bacteriovoracia</taxon>
        <taxon>Bacteriovoracales</taxon>
        <taxon>Bacteriovoracaceae</taxon>
        <taxon>Peredibacter</taxon>
    </lineage>
</organism>
<dbReference type="HAMAP" id="MF_01463_B">
    <property type="entry name" value="SecD_B"/>
    <property type="match status" value="1"/>
</dbReference>
<dbReference type="NCBIfam" id="TIGR00916">
    <property type="entry name" value="2A0604s01"/>
    <property type="match status" value="1"/>
</dbReference>
<evidence type="ECO:0000256" key="3">
    <source>
        <dbReference type="ARBA" id="ARBA00022475"/>
    </source>
</evidence>
<dbReference type="GO" id="GO:0043952">
    <property type="term" value="P:protein transport by the Sec complex"/>
    <property type="evidence" value="ECO:0007669"/>
    <property type="project" value="UniProtKB-UniRule"/>
</dbReference>
<feature type="domain" description="Protein export membrane protein SecD/SecF C-terminal" evidence="10">
    <location>
        <begin position="390"/>
        <end position="557"/>
    </location>
</feature>
<keyword evidence="7 9" id="KW-0811">Translocation</keyword>
<evidence type="ECO:0000259" key="12">
    <source>
        <dbReference type="Pfam" id="PF22599"/>
    </source>
</evidence>
<feature type="transmembrane region" description="Helical" evidence="9">
    <location>
        <begin position="431"/>
        <end position="453"/>
    </location>
</feature>
<keyword evidence="3 9" id="KW-1003">Cell membrane</keyword>
<dbReference type="PRINTS" id="PR00702">
    <property type="entry name" value="ACRIFLAVINRP"/>
</dbReference>
<name>A0AAX4HKZ5_9BACT</name>
<evidence type="ECO:0000256" key="8">
    <source>
        <dbReference type="ARBA" id="ARBA00023136"/>
    </source>
</evidence>
<dbReference type="InterPro" id="IPR022813">
    <property type="entry name" value="SecD/SecF_arch_bac"/>
</dbReference>
<keyword evidence="5 9" id="KW-0653">Protein transport</keyword>
<dbReference type="Pfam" id="PF02355">
    <property type="entry name" value="SecD_SecF_C"/>
    <property type="match status" value="1"/>
</dbReference>
<feature type="transmembrane region" description="Helical" evidence="9">
    <location>
        <begin position="407"/>
        <end position="426"/>
    </location>
</feature>
<comment type="function">
    <text evidence="9">Part of the Sec protein translocase complex. Interacts with the SecYEG preprotein conducting channel. SecDF uses the proton motive force (PMF) to complete protein translocation after the ATP-dependent function of SecA.</text>
</comment>
<comment type="similarity">
    <text evidence="9">Belongs to the SecD/SecF family. SecD subfamily.</text>
</comment>
<evidence type="ECO:0000256" key="4">
    <source>
        <dbReference type="ARBA" id="ARBA00022692"/>
    </source>
</evidence>
<evidence type="ECO:0000313" key="14">
    <source>
        <dbReference type="Proteomes" id="UP001324634"/>
    </source>
</evidence>
<keyword evidence="14" id="KW-1185">Reference proteome</keyword>
<accession>A0AAX4HKZ5</accession>